<gene>
    <name evidence="4" type="ordered locus">Dfer_5496</name>
</gene>
<dbReference type="PIRSF" id="PIRSF000398">
    <property type="entry name" value="M_m6A_EcoRV"/>
    <property type="match status" value="1"/>
</dbReference>
<keyword evidence="5" id="KW-1185">Reference proteome</keyword>
<dbReference type="RefSeq" id="WP_015814927.1">
    <property type="nucleotide sequence ID" value="NC_013037.1"/>
</dbReference>
<protein>
    <submittedName>
        <fullName evidence="4">D12 class N6 adenine-specific DNA methyltransferase</fullName>
    </submittedName>
</protein>
<dbReference type="GO" id="GO:0032259">
    <property type="term" value="P:methylation"/>
    <property type="evidence" value="ECO:0007669"/>
    <property type="project" value="UniProtKB-KW"/>
</dbReference>
<evidence type="ECO:0000313" key="4">
    <source>
        <dbReference type="EMBL" id="ACT96687.1"/>
    </source>
</evidence>
<keyword evidence="2 4" id="KW-0808">Transferase</keyword>
<sequence length="286" mass="32792">MIAEIKRPVLRYHGGKFLLAPWIISHFPKHRIYVEPFGGGGSVLMQKPRSYAEVYNDKWDTVVNVFQVLRDPDLSANLKRMLELTPFSRTEFLKTGEIDLREISDPVEKARLTIFRSFAGFGSASTNSKYATGFRANSHRSGTTPAQDWVNYPANIETFVERLRGVCIENRDFKVITEQHDSPETLHFWDPPYVHETRNMQRGNAAYECEMTDEQHIEMIEFGNSLKGMVTICGYDCDLYQAHLSGWMKVSRKAFADGAAERVECLWLNPAAQVRQKQLTIFSSKL</sequence>
<keyword evidence="3" id="KW-0949">S-adenosyl-L-methionine</keyword>
<dbReference type="Pfam" id="PF02086">
    <property type="entry name" value="MethyltransfD12"/>
    <property type="match status" value="1"/>
</dbReference>
<dbReference type="GO" id="GO:0009007">
    <property type="term" value="F:site-specific DNA-methyltransferase (adenine-specific) activity"/>
    <property type="evidence" value="ECO:0007669"/>
    <property type="project" value="UniProtKB-EC"/>
</dbReference>
<dbReference type="PRINTS" id="PR00505">
    <property type="entry name" value="D12N6MTFRASE"/>
</dbReference>
<dbReference type="PANTHER" id="PTHR30481:SF4">
    <property type="entry name" value="SITE-SPECIFIC DNA-METHYLTRANSFERASE (ADENINE-SPECIFIC)"/>
    <property type="match status" value="1"/>
</dbReference>
<dbReference type="Gene3D" id="3.40.50.150">
    <property type="entry name" value="Vaccinia Virus protein VP39"/>
    <property type="match status" value="2"/>
</dbReference>
<dbReference type="OrthoDB" id="32195at2"/>
<dbReference type="STRING" id="471854.Dfer_5496"/>
<evidence type="ECO:0000256" key="1">
    <source>
        <dbReference type="ARBA" id="ARBA00022603"/>
    </source>
</evidence>
<dbReference type="GO" id="GO:1904047">
    <property type="term" value="F:S-adenosyl-L-methionine binding"/>
    <property type="evidence" value="ECO:0007669"/>
    <property type="project" value="TreeGrafter"/>
</dbReference>
<accession>C6VVF7</accession>
<name>C6VVF7_DYAFD</name>
<dbReference type="REBASE" id="21716">
    <property type="entry name" value="M.DfeORF5496P"/>
</dbReference>
<dbReference type="GO" id="GO:0006298">
    <property type="term" value="P:mismatch repair"/>
    <property type="evidence" value="ECO:0007669"/>
    <property type="project" value="TreeGrafter"/>
</dbReference>
<proteinExistence type="predicted"/>
<dbReference type="EMBL" id="CP001619">
    <property type="protein sequence ID" value="ACT96687.1"/>
    <property type="molecule type" value="Genomic_DNA"/>
</dbReference>
<dbReference type="PANTHER" id="PTHR30481">
    <property type="entry name" value="DNA ADENINE METHYLASE"/>
    <property type="match status" value="1"/>
</dbReference>
<dbReference type="GO" id="GO:0009307">
    <property type="term" value="P:DNA restriction-modification system"/>
    <property type="evidence" value="ECO:0007669"/>
    <property type="project" value="InterPro"/>
</dbReference>
<reference evidence="4 5" key="1">
    <citation type="journal article" date="2009" name="Stand. Genomic Sci.">
        <title>Complete genome sequence of Dyadobacter fermentans type strain (NS114).</title>
        <authorList>
            <person name="Lang E."/>
            <person name="Lapidus A."/>
            <person name="Chertkov O."/>
            <person name="Brettin T."/>
            <person name="Detter J.C."/>
            <person name="Han C."/>
            <person name="Copeland A."/>
            <person name="Glavina Del Rio T."/>
            <person name="Nolan M."/>
            <person name="Chen F."/>
            <person name="Lucas S."/>
            <person name="Tice H."/>
            <person name="Cheng J.F."/>
            <person name="Land M."/>
            <person name="Hauser L."/>
            <person name="Chang Y.J."/>
            <person name="Jeffries C.D."/>
            <person name="Kopitz M."/>
            <person name="Bruce D."/>
            <person name="Goodwin L."/>
            <person name="Pitluck S."/>
            <person name="Ovchinnikova G."/>
            <person name="Pati A."/>
            <person name="Ivanova N."/>
            <person name="Mavrommatis K."/>
            <person name="Chen A."/>
            <person name="Palaniappan K."/>
            <person name="Chain P."/>
            <person name="Bristow J."/>
            <person name="Eisen J.A."/>
            <person name="Markowitz V."/>
            <person name="Hugenholtz P."/>
            <person name="Goker M."/>
            <person name="Rohde M."/>
            <person name="Kyrpides N.C."/>
            <person name="Klenk H.P."/>
        </authorList>
    </citation>
    <scope>NUCLEOTIDE SEQUENCE [LARGE SCALE GENOMIC DNA]</scope>
    <source>
        <strain evidence="5">ATCC 700827 / DSM 18053 / CIP 107007 / KCTC 52180 / NS114</strain>
    </source>
</reference>
<organism evidence="4 5">
    <name type="scientific">Dyadobacter fermentans (strain ATCC 700827 / DSM 18053 / CIP 107007 / KCTC 52180 / NS114)</name>
    <dbReference type="NCBI Taxonomy" id="471854"/>
    <lineage>
        <taxon>Bacteria</taxon>
        <taxon>Pseudomonadati</taxon>
        <taxon>Bacteroidota</taxon>
        <taxon>Cytophagia</taxon>
        <taxon>Cytophagales</taxon>
        <taxon>Spirosomataceae</taxon>
        <taxon>Dyadobacter</taxon>
    </lineage>
</organism>
<dbReference type="eggNOG" id="COG0338">
    <property type="taxonomic scope" value="Bacteria"/>
</dbReference>
<dbReference type="Proteomes" id="UP000002011">
    <property type="component" value="Chromosome"/>
</dbReference>
<dbReference type="AlphaFoldDB" id="C6VVF7"/>
<evidence type="ECO:0000313" key="5">
    <source>
        <dbReference type="Proteomes" id="UP000002011"/>
    </source>
</evidence>
<evidence type="ECO:0000256" key="3">
    <source>
        <dbReference type="ARBA" id="ARBA00022691"/>
    </source>
</evidence>
<dbReference type="GO" id="GO:0043565">
    <property type="term" value="F:sequence-specific DNA binding"/>
    <property type="evidence" value="ECO:0007669"/>
    <property type="project" value="TreeGrafter"/>
</dbReference>
<keyword evidence="1 4" id="KW-0489">Methyltransferase</keyword>
<dbReference type="SUPFAM" id="SSF53335">
    <property type="entry name" value="S-adenosyl-L-methionine-dependent methyltransferases"/>
    <property type="match status" value="1"/>
</dbReference>
<dbReference type="InterPro" id="IPR029063">
    <property type="entry name" value="SAM-dependent_MTases_sf"/>
</dbReference>
<dbReference type="HOGENOM" id="CLU_063430_1_1_10"/>
<dbReference type="InterPro" id="IPR012327">
    <property type="entry name" value="MeTrfase_D12"/>
</dbReference>
<dbReference type="KEGG" id="dfe:Dfer_5496"/>
<evidence type="ECO:0000256" key="2">
    <source>
        <dbReference type="ARBA" id="ARBA00022679"/>
    </source>
</evidence>
<dbReference type="InterPro" id="IPR012263">
    <property type="entry name" value="M_m6A_EcoRV"/>
</dbReference>